<evidence type="ECO:0000313" key="2">
    <source>
        <dbReference type="EMBL" id="NMH26589.1"/>
    </source>
</evidence>
<protein>
    <recommendedName>
        <fullName evidence="4">Porin</fullName>
    </recommendedName>
</protein>
<dbReference type="EMBL" id="JAAMPU010000092">
    <property type="protein sequence ID" value="NMH26589.1"/>
    <property type="molecule type" value="Genomic_DNA"/>
</dbReference>
<evidence type="ECO:0000256" key="1">
    <source>
        <dbReference type="SAM" id="SignalP"/>
    </source>
</evidence>
<accession>A0A972FIF5</accession>
<keyword evidence="3" id="KW-1185">Reference proteome</keyword>
<dbReference type="Gene3D" id="2.40.160.10">
    <property type="entry name" value="Porin"/>
    <property type="match status" value="1"/>
</dbReference>
<evidence type="ECO:0000313" key="3">
    <source>
        <dbReference type="Proteomes" id="UP000712080"/>
    </source>
</evidence>
<dbReference type="Proteomes" id="UP000712080">
    <property type="component" value="Unassembled WGS sequence"/>
</dbReference>
<dbReference type="InterPro" id="IPR023614">
    <property type="entry name" value="Porin_dom_sf"/>
</dbReference>
<dbReference type="AlphaFoldDB" id="A0A972FIF5"/>
<keyword evidence="1" id="KW-0732">Signal</keyword>
<gene>
    <name evidence="2" type="ORF">G6047_00965</name>
</gene>
<comment type="caution">
    <text evidence="2">The sequence shown here is derived from an EMBL/GenBank/DDBJ whole genome shotgun (WGS) entry which is preliminary data.</text>
</comment>
<name>A0A972FIF5_9FLAO</name>
<reference evidence="2" key="1">
    <citation type="submission" date="2020-02" db="EMBL/GenBank/DDBJ databases">
        <title>Flavobacterium sp. genome.</title>
        <authorList>
            <person name="Jung H.S."/>
            <person name="Baek J.H."/>
            <person name="Jeon C.O."/>
        </authorList>
    </citation>
    <scope>NUCLEOTIDE SEQUENCE</scope>
    <source>
        <strain evidence="2">SE-s28</strain>
    </source>
</reference>
<sequence length="335" mass="37525">MKIKLLLTTCPLLFIAAAGFGQTLQNTQIRGFSDVTAGYNKKVSFGFGEQDLYITSAITDRISFLGETVFKYDATENTQFGVSIERVIITYNLKDNHNLVMGKIHTPLNYWNDTYHHGRVLFPTIDRPLLFSQSIIPLHTVGLGFEGRNMGSAKFGYNLFVGNGLGSSDVADNDKNKSVTAAVHIKPADRLRLGLSYYYDVISAGASVHGMEMDHQVNQHLISASVSRFGKKFELLAEATAGINHTDTTGTKTTIAGYAYAGYKIKEKYVPYVRYDNLHYQTGEMYYMKNNTQSFVVGFRYEISYLAVVKLEYQHLDYEFGSNVDKITAQFAIGF</sequence>
<dbReference type="SUPFAM" id="SSF56935">
    <property type="entry name" value="Porins"/>
    <property type="match status" value="1"/>
</dbReference>
<feature type="chain" id="PRO_5037537651" description="Porin" evidence="1">
    <location>
        <begin position="22"/>
        <end position="335"/>
    </location>
</feature>
<dbReference type="RefSeq" id="WP_169525535.1">
    <property type="nucleotide sequence ID" value="NZ_JAAMPU010000092.1"/>
</dbReference>
<proteinExistence type="predicted"/>
<evidence type="ECO:0008006" key="4">
    <source>
        <dbReference type="Google" id="ProtNLM"/>
    </source>
</evidence>
<feature type="signal peptide" evidence="1">
    <location>
        <begin position="1"/>
        <end position="21"/>
    </location>
</feature>
<organism evidence="2 3">
    <name type="scientific">Flavobacterium silvaticum</name>
    <dbReference type="NCBI Taxonomy" id="1852020"/>
    <lineage>
        <taxon>Bacteria</taxon>
        <taxon>Pseudomonadati</taxon>
        <taxon>Bacteroidota</taxon>
        <taxon>Flavobacteriia</taxon>
        <taxon>Flavobacteriales</taxon>
        <taxon>Flavobacteriaceae</taxon>
        <taxon>Flavobacterium</taxon>
    </lineage>
</organism>